<feature type="domain" description="RRM" evidence="11">
    <location>
        <begin position="239"/>
        <end position="315"/>
    </location>
</feature>
<dbReference type="GO" id="GO:0005730">
    <property type="term" value="C:nucleolus"/>
    <property type="evidence" value="ECO:0007669"/>
    <property type="project" value="UniProtKB-SubCell"/>
</dbReference>
<dbReference type="InterPro" id="IPR000504">
    <property type="entry name" value="RRM_dom"/>
</dbReference>
<dbReference type="InterPro" id="IPR034230">
    <property type="entry name" value="Nucleolin_RRM1"/>
</dbReference>
<evidence type="ECO:0000256" key="10">
    <source>
        <dbReference type="SAM" id="MobiDB-lite"/>
    </source>
</evidence>
<feature type="compositionally biased region" description="Acidic residues" evidence="10">
    <location>
        <begin position="129"/>
        <end position="151"/>
    </location>
</feature>
<feature type="compositionally biased region" description="Low complexity" evidence="10">
    <location>
        <begin position="101"/>
        <end position="126"/>
    </location>
</feature>
<dbReference type="Ensembl" id="ENSACDT00005024077.1">
    <property type="protein sequence ID" value="ENSACDP00005020143.1"/>
    <property type="gene ID" value="ENSACDG00005014594.1"/>
</dbReference>
<dbReference type="InterPro" id="IPR034234">
    <property type="entry name" value="Nucleolin_RRM3"/>
</dbReference>
<name>A0A8B9EGU9_ANSCY</name>
<dbReference type="CDD" id="cd12403">
    <property type="entry name" value="RRM1_NCL"/>
    <property type="match status" value="1"/>
</dbReference>
<evidence type="ECO:0000256" key="3">
    <source>
        <dbReference type="ARBA" id="ARBA00022481"/>
    </source>
</evidence>
<evidence type="ECO:0000256" key="4">
    <source>
        <dbReference type="ARBA" id="ARBA00022553"/>
    </source>
</evidence>
<dbReference type="FunFam" id="3.30.70.330:FF:001072">
    <property type="entry name" value="Nucleolin"/>
    <property type="match status" value="1"/>
</dbReference>
<dbReference type="InterPro" id="IPR034233">
    <property type="entry name" value="Nucleolin_RRM2"/>
</dbReference>
<feature type="region of interest" description="Disordered" evidence="10">
    <location>
        <begin position="1"/>
        <end position="235"/>
    </location>
</feature>
<keyword evidence="6 9" id="KW-0694">RNA-binding</keyword>
<organism evidence="12 13">
    <name type="scientific">Anser cygnoides</name>
    <name type="common">Swan goose</name>
    <dbReference type="NCBI Taxonomy" id="8845"/>
    <lineage>
        <taxon>Eukaryota</taxon>
        <taxon>Metazoa</taxon>
        <taxon>Chordata</taxon>
        <taxon>Craniata</taxon>
        <taxon>Vertebrata</taxon>
        <taxon>Euteleostomi</taxon>
        <taxon>Archelosauria</taxon>
        <taxon>Archosauria</taxon>
        <taxon>Dinosauria</taxon>
        <taxon>Saurischia</taxon>
        <taxon>Theropoda</taxon>
        <taxon>Coelurosauria</taxon>
        <taxon>Aves</taxon>
        <taxon>Neognathae</taxon>
        <taxon>Galloanserae</taxon>
        <taxon>Anseriformes</taxon>
        <taxon>Anatidae</taxon>
        <taxon>Anserinae</taxon>
        <taxon>Anser</taxon>
    </lineage>
</organism>
<dbReference type="CDD" id="cd12404">
    <property type="entry name" value="RRM2_NCL"/>
    <property type="match status" value="1"/>
</dbReference>
<feature type="domain" description="RRM" evidence="11">
    <location>
        <begin position="329"/>
        <end position="403"/>
    </location>
</feature>
<dbReference type="InterPro" id="IPR034235">
    <property type="entry name" value="Nucleolin_RRM4"/>
</dbReference>
<keyword evidence="4" id="KW-0597">Phosphoprotein</keyword>
<keyword evidence="13" id="KW-1185">Reference proteome</keyword>
<evidence type="ECO:0000256" key="6">
    <source>
        <dbReference type="ARBA" id="ARBA00022884"/>
    </source>
</evidence>
<dbReference type="GO" id="GO:0003723">
    <property type="term" value="F:RNA binding"/>
    <property type="evidence" value="ECO:0007669"/>
    <property type="project" value="UniProtKB-UniRule"/>
</dbReference>
<protein>
    <recommendedName>
        <fullName evidence="2">Nucleolin</fullName>
    </recommendedName>
</protein>
<dbReference type="GO" id="GO:0003677">
    <property type="term" value="F:DNA binding"/>
    <property type="evidence" value="ECO:0007669"/>
    <property type="project" value="UniProtKB-KW"/>
</dbReference>
<dbReference type="CDD" id="cd12406">
    <property type="entry name" value="RRM4_NCL"/>
    <property type="match status" value="1"/>
</dbReference>
<evidence type="ECO:0000259" key="11">
    <source>
        <dbReference type="PROSITE" id="PS50102"/>
    </source>
</evidence>
<sequence>MVPQKKQQKVAVTPAKKAATPAKKAATPAKKAVTPAKKAVATPAKKAVAPSPKKAAVLGKGAKNGKNAKKEESEEDEDDEDEEEDEEDEDEDDSEEEEEPAMPVKPAAKKPAAVVPAKKPAVVPAKQESEEEEDDEEEEEEDDEESEDEAMDTTPVPVKKPTPAKAAPAKAKAESEDEEDEEEEDEDEEDEDEEEDDDEEESEDEKPVKEAPGKRKKEMANKSAPEAKKKKTEAPASAFSLFVKNLTPSKDYEELKTAIKEFFGKKNLQVSEVRIGSSKRFGYVDFLSAEDMDKALQLNGKKLMGLEIKLEKAKSKESLKENKKERDARTLFVKNLPYRLTEDEMKNVFENAVEVRIVLNKEGSSKGMAYVEFKTEAEADKALEEKQGTEIDGRAMVIDYTGEKSQQENQKGGGERESKTLIVNNLSYAASEETLQELFKKASSIKMPQNNQGRPKGYAFVEFPTAEDAKEALNSCNNTEIEGRAIRLEFSSPAWQKGNTNARGGGGGFNQQSKTLFVRGLSEDTTEETLRESFEGSISARIVTDRDTGSSKGFGFVDFSSPEDAKAAKEAMEDGEIDGNKVTLDFAKPKGDFQRGGGFGGGFGGRGGGRGGRGGRGGFGGRGGGRGFGGRGGGFRGGRGGGGGERDQKSKHIQLRLLVVGPTHSPEPATDATFTVFSREFVFLPIHQFKCIIFALGSTGTCQPIFGNKATGFLPLSEKLAHQFRHINQGT</sequence>
<evidence type="ECO:0000313" key="12">
    <source>
        <dbReference type="Ensembl" id="ENSACDP00005020143.1"/>
    </source>
</evidence>
<keyword evidence="8" id="KW-0539">Nucleus</keyword>
<dbReference type="PANTHER" id="PTHR23236:SF119">
    <property type="entry name" value="NUCLEAR RNA-BINDING PROTEIN SART-3"/>
    <property type="match status" value="1"/>
</dbReference>
<dbReference type="SMART" id="SM00361">
    <property type="entry name" value="RRM_1"/>
    <property type="match status" value="3"/>
</dbReference>
<feature type="region of interest" description="Disordered" evidence="10">
    <location>
        <begin position="595"/>
        <end position="648"/>
    </location>
</feature>
<feature type="compositionally biased region" description="Low complexity" evidence="10">
    <location>
        <begin position="153"/>
        <end position="170"/>
    </location>
</feature>
<dbReference type="AlphaFoldDB" id="A0A8B9EGU9"/>
<feature type="compositionally biased region" description="Acidic residues" evidence="10">
    <location>
        <begin position="73"/>
        <end position="100"/>
    </location>
</feature>
<dbReference type="FunFam" id="3.30.70.330:FF:000278">
    <property type="entry name" value="Nucleolin"/>
    <property type="match status" value="1"/>
</dbReference>
<evidence type="ECO:0000256" key="1">
    <source>
        <dbReference type="ARBA" id="ARBA00004604"/>
    </source>
</evidence>
<dbReference type="SMART" id="SM00360">
    <property type="entry name" value="RRM"/>
    <property type="match status" value="4"/>
</dbReference>
<feature type="domain" description="RRM" evidence="11">
    <location>
        <begin position="514"/>
        <end position="589"/>
    </location>
</feature>
<dbReference type="CDD" id="cd12405">
    <property type="entry name" value="RRM3_NCL"/>
    <property type="match status" value="1"/>
</dbReference>
<evidence type="ECO:0000256" key="2">
    <source>
        <dbReference type="ARBA" id="ARBA00017108"/>
    </source>
</evidence>
<accession>A0A8B9EGU9</accession>
<dbReference type="PROSITE" id="PS50102">
    <property type="entry name" value="RRM"/>
    <property type="match status" value="4"/>
</dbReference>
<evidence type="ECO:0000256" key="5">
    <source>
        <dbReference type="ARBA" id="ARBA00022737"/>
    </source>
</evidence>
<reference evidence="12" key="2">
    <citation type="submission" date="2025-09" db="UniProtKB">
        <authorList>
            <consortium name="Ensembl"/>
        </authorList>
    </citation>
    <scope>IDENTIFICATION</scope>
</reference>
<feature type="compositionally biased region" description="Acidic residues" evidence="10">
    <location>
        <begin position="175"/>
        <end position="204"/>
    </location>
</feature>
<dbReference type="InterPro" id="IPR035979">
    <property type="entry name" value="RBD_domain_sf"/>
</dbReference>
<feature type="domain" description="RRM" evidence="11">
    <location>
        <begin position="419"/>
        <end position="493"/>
    </location>
</feature>
<keyword evidence="7" id="KW-0238">DNA-binding</keyword>
<evidence type="ECO:0000256" key="8">
    <source>
        <dbReference type="ARBA" id="ARBA00023242"/>
    </source>
</evidence>
<evidence type="ECO:0000256" key="7">
    <source>
        <dbReference type="ARBA" id="ARBA00023125"/>
    </source>
</evidence>
<dbReference type="Gene3D" id="3.30.70.330">
    <property type="match status" value="4"/>
</dbReference>
<evidence type="ECO:0000313" key="13">
    <source>
        <dbReference type="Proteomes" id="UP000694521"/>
    </source>
</evidence>
<feature type="compositionally biased region" description="Low complexity" evidence="10">
    <location>
        <begin position="1"/>
        <end position="65"/>
    </location>
</feature>
<evidence type="ECO:0000256" key="9">
    <source>
        <dbReference type="PROSITE-ProRule" id="PRU00176"/>
    </source>
</evidence>
<dbReference type="PANTHER" id="PTHR23236">
    <property type="entry name" value="EUKARYOTIC TRANSLATION INITIATION FACTOR 4B/4H"/>
    <property type="match status" value="1"/>
</dbReference>
<keyword evidence="3" id="KW-0488">Methylation</keyword>
<dbReference type="InterPro" id="IPR003954">
    <property type="entry name" value="RRM_euk-type"/>
</dbReference>
<proteinExistence type="predicted"/>
<reference evidence="12" key="1">
    <citation type="submission" date="2025-08" db="UniProtKB">
        <authorList>
            <consortium name="Ensembl"/>
        </authorList>
    </citation>
    <scope>IDENTIFICATION</scope>
</reference>
<dbReference type="InterPro" id="IPR012677">
    <property type="entry name" value="Nucleotide-bd_a/b_plait_sf"/>
</dbReference>
<keyword evidence="5" id="KW-0677">Repeat</keyword>
<dbReference type="Proteomes" id="UP000694521">
    <property type="component" value="Unplaced"/>
</dbReference>
<dbReference type="Pfam" id="PF00076">
    <property type="entry name" value="RRM_1"/>
    <property type="match status" value="4"/>
</dbReference>
<dbReference type="SUPFAM" id="SSF54928">
    <property type="entry name" value="RNA-binding domain, RBD"/>
    <property type="match status" value="4"/>
</dbReference>
<dbReference type="FunFam" id="3.30.70.330:FF:000264">
    <property type="entry name" value="nucleolin"/>
    <property type="match status" value="1"/>
</dbReference>
<feature type="compositionally biased region" description="Gly residues" evidence="10">
    <location>
        <begin position="595"/>
        <end position="643"/>
    </location>
</feature>
<comment type="subcellular location">
    <subcellularLocation>
        <location evidence="1">Nucleus</location>
        <location evidence="1">Nucleolus</location>
    </subcellularLocation>
</comment>